<protein>
    <submittedName>
        <fullName evidence="1">Rrf2 family transcriptional regulator</fullName>
    </submittedName>
</protein>
<dbReference type="PANTHER" id="PTHR33221">
    <property type="entry name" value="WINGED HELIX-TURN-HELIX TRANSCRIPTIONAL REGULATOR, RRF2 FAMILY"/>
    <property type="match status" value="1"/>
</dbReference>
<dbReference type="InterPro" id="IPR036388">
    <property type="entry name" value="WH-like_DNA-bd_sf"/>
</dbReference>
<gene>
    <name evidence="1" type="ORF">MNODULE_12015</name>
</gene>
<name>A0A7X6DQF4_9BACT</name>
<evidence type="ECO:0000313" key="2">
    <source>
        <dbReference type="Proteomes" id="UP000534783"/>
    </source>
</evidence>
<dbReference type="AlphaFoldDB" id="A0A7X6DQF4"/>
<dbReference type="Proteomes" id="UP000534783">
    <property type="component" value="Unassembled WGS sequence"/>
</dbReference>
<dbReference type="GO" id="GO:0005829">
    <property type="term" value="C:cytosol"/>
    <property type="evidence" value="ECO:0007669"/>
    <property type="project" value="TreeGrafter"/>
</dbReference>
<accession>A0A7X6DQF4</accession>
<reference evidence="1 2" key="1">
    <citation type="journal article" date="2020" name="Nature">
        <title>Bacterial chemolithoautotrophy via manganese oxidation.</title>
        <authorList>
            <person name="Yu H."/>
            <person name="Leadbetter J.R."/>
        </authorList>
    </citation>
    <scope>NUCLEOTIDE SEQUENCE [LARGE SCALE GENOMIC DNA]</scope>
    <source>
        <strain evidence="1 2">Mn-1</strain>
    </source>
</reference>
<dbReference type="InterPro" id="IPR030489">
    <property type="entry name" value="TR_Rrf2-type_CS"/>
</dbReference>
<organism evidence="1 2">
    <name type="scientific">Candidatus Manganitrophus noduliformans</name>
    <dbReference type="NCBI Taxonomy" id="2606439"/>
    <lineage>
        <taxon>Bacteria</taxon>
        <taxon>Pseudomonadati</taxon>
        <taxon>Nitrospirota</taxon>
        <taxon>Nitrospiria</taxon>
        <taxon>Candidatus Troglogloeales</taxon>
        <taxon>Candidatus Manganitrophaceae</taxon>
        <taxon>Candidatus Manganitrophus</taxon>
    </lineage>
</organism>
<dbReference type="Gene3D" id="1.10.10.10">
    <property type="entry name" value="Winged helix-like DNA-binding domain superfamily/Winged helix DNA-binding domain"/>
    <property type="match status" value="1"/>
</dbReference>
<comment type="caution">
    <text evidence="1">The sequence shown here is derived from an EMBL/GenBank/DDBJ whole genome shotgun (WGS) entry which is preliminary data.</text>
</comment>
<keyword evidence="2" id="KW-1185">Reference proteome</keyword>
<dbReference type="EMBL" id="VTOW01000002">
    <property type="protein sequence ID" value="NKE71465.1"/>
    <property type="molecule type" value="Genomic_DNA"/>
</dbReference>
<dbReference type="PANTHER" id="PTHR33221:SF2">
    <property type="entry name" value="TRANSCRIPTIONAL REGULATOR"/>
    <property type="match status" value="1"/>
</dbReference>
<dbReference type="PROSITE" id="PS51197">
    <property type="entry name" value="HTH_RRF2_2"/>
    <property type="match status" value="1"/>
</dbReference>
<dbReference type="GO" id="GO:0003700">
    <property type="term" value="F:DNA-binding transcription factor activity"/>
    <property type="evidence" value="ECO:0007669"/>
    <property type="project" value="TreeGrafter"/>
</dbReference>
<evidence type="ECO:0000313" key="1">
    <source>
        <dbReference type="EMBL" id="NKE71465.1"/>
    </source>
</evidence>
<dbReference type="Pfam" id="PF02082">
    <property type="entry name" value="Rrf2"/>
    <property type="match status" value="1"/>
</dbReference>
<dbReference type="PROSITE" id="PS01332">
    <property type="entry name" value="HTH_RRF2_1"/>
    <property type="match status" value="1"/>
</dbReference>
<dbReference type="InterPro" id="IPR036390">
    <property type="entry name" value="WH_DNA-bd_sf"/>
</dbReference>
<dbReference type="InterPro" id="IPR000944">
    <property type="entry name" value="Tscrpt_reg_Rrf2"/>
</dbReference>
<dbReference type="NCBIfam" id="TIGR00738">
    <property type="entry name" value="rrf2_super"/>
    <property type="match status" value="1"/>
</dbReference>
<proteinExistence type="predicted"/>
<sequence length="177" mass="20299">MNFRLTWVKCYVMFISDKTSRRLKRSAILLSESSMLKLTKKTDYALMAINYMSCQGEEFIANTRTISEIYNIPLELLAKILQRLAKKGIILSQNGPKGGYILAKEPALITVGEVIRAIEGPVQIIRCHDGENTCLQTERCTVRSPLRRIESKIIELLDKTTLDQMYREEVIEEITVR</sequence>
<dbReference type="SUPFAM" id="SSF46785">
    <property type="entry name" value="Winged helix' DNA-binding domain"/>
    <property type="match status" value="1"/>
</dbReference>